<sequence>MKNILISGGTGFIGEHLIEYFRAIDQTLHLTVLVRSLDGLTPKTNVSYALWDVEKQYIAPEVSTTIDTVIHLAGANVADGRWTAERKKVLLESRTKSGQLLVDWVKTKGKLVKTFISASGIGWYGEGLDGQVFTEDDASGNDFLSEVCRLWEASTQPLAQEGVRLVYIRTGLVLDPAGGMWKAMQSAFAFRVAPRFGDGQQVYSWIALQDIVRLYVFAAQNPDVHGPLNAVSPHPLTQLEVAKALVKKEGSFYVVFPIPATLLKAALGELSMELLKNAHVSAQKALSAGFVYAQPKITDL</sequence>
<dbReference type="NCBIfam" id="TIGR01777">
    <property type="entry name" value="yfcH"/>
    <property type="match status" value="1"/>
</dbReference>
<protein>
    <submittedName>
        <fullName evidence="4">TIGR01777 family oxidoreductase</fullName>
    </submittedName>
</protein>
<feature type="domain" description="NAD-dependent epimerase/dehydratase" evidence="2">
    <location>
        <begin position="4"/>
        <end position="224"/>
    </location>
</feature>
<evidence type="ECO:0000313" key="4">
    <source>
        <dbReference type="EMBL" id="WDF67436.1"/>
    </source>
</evidence>
<keyword evidence="5" id="KW-1185">Reference proteome</keyword>
<feature type="domain" description="DUF1731" evidence="3">
    <location>
        <begin position="258"/>
        <end position="298"/>
    </location>
</feature>
<dbReference type="Gene3D" id="3.40.50.720">
    <property type="entry name" value="NAD(P)-binding Rossmann-like Domain"/>
    <property type="match status" value="1"/>
</dbReference>
<dbReference type="InterPro" id="IPR013549">
    <property type="entry name" value="DUF1731"/>
</dbReference>
<comment type="similarity">
    <text evidence="1">Belongs to the NAD(P)-dependent epimerase/dehydratase family. SDR39U1 subfamily.</text>
</comment>
<dbReference type="PANTHER" id="PTHR11092">
    <property type="entry name" value="SUGAR NUCLEOTIDE EPIMERASE RELATED"/>
    <property type="match status" value="1"/>
</dbReference>
<dbReference type="RefSeq" id="WP_274266165.1">
    <property type="nucleotide sequence ID" value="NZ_CP117880.1"/>
</dbReference>
<evidence type="ECO:0000313" key="5">
    <source>
        <dbReference type="Proteomes" id="UP001221558"/>
    </source>
</evidence>
<dbReference type="Pfam" id="PF08338">
    <property type="entry name" value="DUF1731"/>
    <property type="match status" value="1"/>
</dbReference>
<organism evidence="4 5">
    <name type="scientific">Sphingobacterium oryzagri</name>
    <dbReference type="NCBI Taxonomy" id="3025669"/>
    <lineage>
        <taxon>Bacteria</taxon>
        <taxon>Pseudomonadati</taxon>
        <taxon>Bacteroidota</taxon>
        <taxon>Sphingobacteriia</taxon>
        <taxon>Sphingobacteriales</taxon>
        <taxon>Sphingobacteriaceae</taxon>
        <taxon>Sphingobacterium</taxon>
    </lineage>
</organism>
<dbReference type="EMBL" id="CP117880">
    <property type="protein sequence ID" value="WDF67436.1"/>
    <property type="molecule type" value="Genomic_DNA"/>
</dbReference>
<dbReference type="Pfam" id="PF01370">
    <property type="entry name" value="Epimerase"/>
    <property type="match status" value="1"/>
</dbReference>
<proteinExistence type="inferred from homology"/>
<name>A0ABY7WFX7_9SPHI</name>
<reference evidence="4 5" key="1">
    <citation type="submission" date="2023-02" db="EMBL/GenBank/DDBJ databases">
        <title>Genome sequence of Sphingobacterium sp. KACC 22765.</title>
        <authorList>
            <person name="Kim S."/>
            <person name="Heo J."/>
            <person name="Kwon S.-W."/>
        </authorList>
    </citation>
    <scope>NUCLEOTIDE SEQUENCE [LARGE SCALE GENOMIC DNA]</scope>
    <source>
        <strain evidence="4 5">KACC 22765</strain>
    </source>
</reference>
<evidence type="ECO:0000259" key="3">
    <source>
        <dbReference type="Pfam" id="PF08338"/>
    </source>
</evidence>
<dbReference type="SUPFAM" id="SSF51735">
    <property type="entry name" value="NAD(P)-binding Rossmann-fold domains"/>
    <property type="match status" value="1"/>
</dbReference>
<dbReference type="InterPro" id="IPR001509">
    <property type="entry name" value="Epimerase_deHydtase"/>
</dbReference>
<dbReference type="InterPro" id="IPR036291">
    <property type="entry name" value="NAD(P)-bd_dom_sf"/>
</dbReference>
<evidence type="ECO:0000256" key="1">
    <source>
        <dbReference type="ARBA" id="ARBA00009353"/>
    </source>
</evidence>
<dbReference type="InterPro" id="IPR010099">
    <property type="entry name" value="SDR39U1"/>
</dbReference>
<dbReference type="PANTHER" id="PTHR11092:SF0">
    <property type="entry name" value="EPIMERASE FAMILY PROTEIN SDR39U1"/>
    <property type="match status" value="1"/>
</dbReference>
<evidence type="ECO:0000259" key="2">
    <source>
        <dbReference type="Pfam" id="PF01370"/>
    </source>
</evidence>
<gene>
    <name evidence="4" type="ORF">PQ465_14110</name>
</gene>
<accession>A0ABY7WFX7</accession>
<dbReference type="Proteomes" id="UP001221558">
    <property type="component" value="Chromosome"/>
</dbReference>